<feature type="region of interest" description="Disordered" evidence="1">
    <location>
        <begin position="1"/>
        <end position="39"/>
    </location>
</feature>
<dbReference type="EMBL" id="CADCTO010000516">
    <property type="protein sequence ID" value="CAA9284526.1"/>
    <property type="molecule type" value="Genomic_DNA"/>
</dbReference>
<gene>
    <name evidence="2" type="ORF">AVDCRST_MAG63-3830</name>
</gene>
<evidence type="ECO:0000256" key="1">
    <source>
        <dbReference type="SAM" id="MobiDB-lite"/>
    </source>
</evidence>
<feature type="compositionally biased region" description="Polar residues" evidence="1">
    <location>
        <begin position="1"/>
        <end position="10"/>
    </location>
</feature>
<dbReference type="AlphaFoldDB" id="A0A6J4JQ38"/>
<accession>A0A6J4JQ38</accession>
<name>A0A6J4JQ38_9BACT</name>
<sequence>MSADSASSTRPRVRRAPQDGGGHYGTAPRPRASEAHSETDLYLRRSYALIDRLRRAVAERNRPV</sequence>
<organism evidence="2">
    <name type="scientific">uncultured Armatimonadetes bacterium</name>
    <dbReference type="NCBI Taxonomy" id="157466"/>
    <lineage>
        <taxon>Bacteria</taxon>
        <taxon>Bacillati</taxon>
        <taxon>Armatimonadota</taxon>
        <taxon>environmental samples</taxon>
    </lineage>
</organism>
<evidence type="ECO:0000313" key="2">
    <source>
        <dbReference type="EMBL" id="CAA9284526.1"/>
    </source>
</evidence>
<proteinExistence type="predicted"/>
<protein>
    <submittedName>
        <fullName evidence="2">Uncharacterized protein</fullName>
    </submittedName>
</protein>
<reference evidence="2" key="1">
    <citation type="submission" date="2020-02" db="EMBL/GenBank/DDBJ databases">
        <authorList>
            <person name="Meier V. D."/>
        </authorList>
    </citation>
    <scope>NUCLEOTIDE SEQUENCE</scope>
    <source>
        <strain evidence="2">AVDCRST_MAG63</strain>
    </source>
</reference>